<evidence type="ECO:0000313" key="16">
    <source>
        <dbReference type="Proteomes" id="UP001445335"/>
    </source>
</evidence>
<name>A0AAW1RUW9_9CHLO</name>
<feature type="binding site" evidence="11">
    <location>
        <position position="160"/>
    </location>
    <ligand>
        <name>ATP</name>
        <dbReference type="ChEBI" id="CHEBI:30616"/>
    </ligand>
</feature>
<evidence type="ECO:0000256" key="12">
    <source>
        <dbReference type="RuleBase" id="RU000304"/>
    </source>
</evidence>
<evidence type="ECO:0000256" key="4">
    <source>
        <dbReference type="ARBA" id="ARBA00022679"/>
    </source>
</evidence>
<dbReference type="CDD" id="cd14210">
    <property type="entry name" value="PKc_DYRK"/>
    <property type="match status" value="1"/>
</dbReference>
<dbReference type="GO" id="GO:0005737">
    <property type="term" value="C:cytoplasm"/>
    <property type="evidence" value="ECO:0007669"/>
    <property type="project" value="TreeGrafter"/>
</dbReference>
<gene>
    <name evidence="15" type="ORF">WJX81_002465</name>
</gene>
<comment type="similarity">
    <text evidence="1">Belongs to the protein kinase superfamily. CMGC Ser/Thr protein kinase family. MNB/DYRK subfamily.</text>
</comment>
<comment type="caution">
    <text evidence="15">The sequence shown here is derived from an EMBL/GenBank/DDBJ whole genome shotgun (WGS) entry which is preliminary data.</text>
</comment>
<accession>A0AAW1RUW9</accession>
<evidence type="ECO:0000256" key="5">
    <source>
        <dbReference type="ARBA" id="ARBA00022741"/>
    </source>
</evidence>
<dbReference type="PROSITE" id="PS50011">
    <property type="entry name" value="PROTEIN_KINASE_DOM"/>
    <property type="match status" value="1"/>
</dbReference>
<evidence type="ECO:0000256" key="11">
    <source>
        <dbReference type="PROSITE-ProRule" id="PRU10141"/>
    </source>
</evidence>
<dbReference type="InterPro" id="IPR011009">
    <property type="entry name" value="Kinase-like_dom_sf"/>
</dbReference>
<evidence type="ECO:0000256" key="3">
    <source>
        <dbReference type="ARBA" id="ARBA00022527"/>
    </source>
</evidence>
<evidence type="ECO:0000313" key="15">
    <source>
        <dbReference type="EMBL" id="KAK9837440.1"/>
    </source>
</evidence>
<dbReference type="Gene3D" id="1.10.510.10">
    <property type="entry name" value="Transferase(Phosphotransferase) domain 1"/>
    <property type="match status" value="1"/>
</dbReference>
<dbReference type="Gene3D" id="3.30.200.20">
    <property type="entry name" value="Phosphorylase Kinase, domain 1"/>
    <property type="match status" value="1"/>
</dbReference>
<dbReference type="Proteomes" id="UP001445335">
    <property type="component" value="Unassembled WGS sequence"/>
</dbReference>
<dbReference type="EMBL" id="JALJOU010000021">
    <property type="protein sequence ID" value="KAK9837440.1"/>
    <property type="molecule type" value="Genomic_DNA"/>
</dbReference>
<dbReference type="InterPro" id="IPR042521">
    <property type="entry name" value="DYRK"/>
</dbReference>
<feature type="compositionally biased region" description="Polar residues" evidence="13">
    <location>
        <begin position="1"/>
        <end position="19"/>
    </location>
</feature>
<organism evidence="15 16">
    <name type="scientific">Elliptochloris bilobata</name>
    <dbReference type="NCBI Taxonomy" id="381761"/>
    <lineage>
        <taxon>Eukaryota</taxon>
        <taxon>Viridiplantae</taxon>
        <taxon>Chlorophyta</taxon>
        <taxon>core chlorophytes</taxon>
        <taxon>Trebouxiophyceae</taxon>
        <taxon>Trebouxiophyceae incertae sedis</taxon>
        <taxon>Elliptochloris clade</taxon>
        <taxon>Elliptochloris</taxon>
    </lineage>
</organism>
<dbReference type="InterPro" id="IPR000719">
    <property type="entry name" value="Prot_kinase_dom"/>
</dbReference>
<dbReference type="SMART" id="SM00220">
    <property type="entry name" value="S_TKc"/>
    <property type="match status" value="1"/>
</dbReference>
<evidence type="ECO:0000256" key="9">
    <source>
        <dbReference type="ARBA" id="ARBA00049308"/>
    </source>
</evidence>
<feature type="domain" description="Protein kinase" evidence="14">
    <location>
        <begin position="131"/>
        <end position="455"/>
    </location>
</feature>
<dbReference type="GO" id="GO:0005524">
    <property type="term" value="F:ATP binding"/>
    <property type="evidence" value="ECO:0007669"/>
    <property type="project" value="UniProtKB-UniRule"/>
</dbReference>
<feature type="compositionally biased region" description="Gly residues" evidence="13">
    <location>
        <begin position="395"/>
        <end position="404"/>
    </location>
</feature>
<dbReference type="AlphaFoldDB" id="A0AAW1RUW9"/>
<dbReference type="Pfam" id="PF00069">
    <property type="entry name" value="Pkinase"/>
    <property type="match status" value="1"/>
</dbReference>
<dbReference type="PANTHER" id="PTHR24058:SF22">
    <property type="entry name" value="DUAL SPECIFICITY TYROSINE-PHOSPHORYLATION-REGULATED KINASE 4"/>
    <property type="match status" value="1"/>
</dbReference>
<keyword evidence="3 12" id="KW-0723">Serine/threonine-protein kinase</keyword>
<keyword evidence="16" id="KW-1185">Reference proteome</keyword>
<dbReference type="Gene3D" id="3.30.10.30">
    <property type="entry name" value="DYRK"/>
    <property type="match status" value="1"/>
</dbReference>
<dbReference type="InterPro" id="IPR017441">
    <property type="entry name" value="Protein_kinase_ATP_BS"/>
</dbReference>
<dbReference type="GO" id="GO:0005856">
    <property type="term" value="C:cytoskeleton"/>
    <property type="evidence" value="ECO:0007669"/>
    <property type="project" value="TreeGrafter"/>
</dbReference>
<dbReference type="PROSITE" id="PS00108">
    <property type="entry name" value="PROTEIN_KINASE_ST"/>
    <property type="match status" value="1"/>
</dbReference>
<proteinExistence type="inferred from homology"/>
<dbReference type="PROSITE" id="PS00107">
    <property type="entry name" value="PROTEIN_KINASE_ATP"/>
    <property type="match status" value="1"/>
</dbReference>
<comment type="catalytic activity">
    <reaction evidence="9">
        <text>L-threonyl-[protein] + ATP = O-phospho-L-threonyl-[protein] + ADP + H(+)</text>
        <dbReference type="Rhea" id="RHEA:46608"/>
        <dbReference type="Rhea" id="RHEA-COMP:11060"/>
        <dbReference type="Rhea" id="RHEA-COMP:11605"/>
        <dbReference type="ChEBI" id="CHEBI:15378"/>
        <dbReference type="ChEBI" id="CHEBI:30013"/>
        <dbReference type="ChEBI" id="CHEBI:30616"/>
        <dbReference type="ChEBI" id="CHEBI:61977"/>
        <dbReference type="ChEBI" id="CHEBI:456216"/>
        <dbReference type="EC" id="2.7.12.1"/>
    </reaction>
</comment>
<keyword evidence="6" id="KW-0418">Kinase</keyword>
<protein>
    <recommendedName>
        <fullName evidence="2">dual-specificity kinase</fullName>
        <ecNumber evidence="2">2.7.12.1</ecNumber>
    </recommendedName>
</protein>
<evidence type="ECO:0000256" key="10">
    <source>
        <dbReference type="ARBA" id="ARBA00051680"/>
    </source>
</evidence>
<evidence type="ECO:0000256" key="6">
    <source>
        <dbReference type="ARBA" id="ARBA00022777"/>
    </source>
</evidence>
<evidence type="ECO:0000259" key="14">
    <source>
        <dbReference type="PROSITE" id="PS50011"/>
    </source>
</evidence>
<keyword evidence="4" id="KW-0808">Transferase</keyword>
<comment type="catalytic activity">
    <reaction evidence="10">
        <text>L-tyrosyl-[protein] + ATP = O-phospho-L-tyrosyl-[protein] + ADP + H(+)</text>
        <dbReference type="Rhea" id="RHEA:10596"/>
        <dbReference type="Rhea" id="RHEA-COMP:10136"/>
        <dbReference type="Rhea" id="RHEA-COMP:20101"/>
        <dbReference type="ChEBI" id="CHEBI:15378"/>
        <dbReference type="ChEBI" id="CHEBI:30616"/>
        <dbReference type="ChEBI" id="CHEBI:46858"/>
        <dbReference type="ChEBI" id="CHEBI:61978"/>
        <dbReference type="ChEBI" id="CHEBI:456216"/>
        <dbReference type="EC" id="2.7.12.1"/>
    </reaction>
</comment>
<dbReference type="InterPro" id="IPR008271">
    <property type="entry name" value="Ser/Thr_kinase_AS"/>
</dbReference>
<dbReference type="SUPFAM" id="SSF56112">
    <property type="entry name" value="Protein kinase-like (PK-like)"/>
    <property type="match status" value="1"/>
</dbReference>
<reference evidence="15 16" key="1">
    <citation type="journal article" date="2024" name="Nat. Commun.">
        <title>Phylogenomics reveals the evolutionary origins of lichenization in chlorophyte algae.</title>
        <authorList>
            <person name="Puginier C."/>
            <person name="Libourel C."/>
            <person name="Otte J."/>
            <person name="Skaloud P."/>
            <person name="Haon M."/>
            <person name="Grisel S."/>
            <person name="Petersen M."/>
            <person name="Berrin J.G."/>
            <person name="Delaux P.M."/>
            <person name="Dal Grande F."/>
            <person name="Keller J."/>
        </authorList>
    </citation>
    <scope>NUCLEOTIDE SEQUENCE [LARGE SCALE GENOMIC DNA]</scope>
    <source>
        <strain evidence="15 16">SAG 245.80</strain>
    </source>
</reference>
<dbReference type="PANTHER" id="PTHR24058">
    <property type="entry name" value="DUAL SPECIFICITY PROTEIN KINASE"/>
    <property type="match status" value="1"/>
</dbReference>
<dbReference type="EC" id="2.7.12.1" evidence="2"/>
<evidence type="ECO:0000256" key="13">
    <source>
        <dbReference type="SAM" id="MobiDB-lite"/>
    </source>
</evidence>
<evidence type="ECO:0000256" key="7">
    <source>
        <dbReference type="ARBA" id="ARBA00022840"/>
    </source>
</evidence>
<evidence type="ECO:0000256" key="1">
    <source>
        <dbReference type="ARBA" id="ARBA00008867"/>
    </source>
</evidence>
<keyword evidence="5 11" id="KW-0547">Nucleotide-binding</keyword>
<feature type="region of interest" description="Disordered" evidence="13">
    <location>
        <begin position="1"/>
        <end position="27"/>
    </location>
</feature>
<evidence type="ECO:0000256" key="2">
    <source>
        <dbReference type="ARBA" id="ARBA00013203"/>
    </source>
</evidence>
<comment type="catalytic activity">
    <reaction evidence="8">
        <text>L-seryl-[protein] + ATP = O-phospho-L-seryl-[protein] + ADP + H(+)</text>
        <dbReference type="Rhea" id="RHEA:17989"/>
        <dbReference type="Rhea" id="RHEA-COMP:9863"/>
        <dbReference type="Rhea" id="RHEA-COMP:11604"/>
        <dbReference type="ChEBI" id="CHEBI:15378"/>
        <dbReference type="ChEBI" id="CHEBI:29999"/>
        <dbReference type="ChEBI" id="CHEBI:30616"/>
        <dbReference type="ChEBI" id="CHEBI:83421"/>
        <dbReference type="ChEBI" id="CHEBI:456216"/>
        <dbReference type="EC" id="2.7.12.1"/>
    </reaction>
</comment>
<evidence type="ECO:0000256" key="8">
    <source>
        <dbReference type="ARBA" id="ARBA00049003"/>
    </source>
</evidence>
<dbReference type="GO" id="GO:0004674">
    <property type="term" value="F:protein serine/threonine kinase activity"/>
    <property type="evidence" value="ECO:0007669"/>
    <property type="project" value="UniProtKB-KW"/>
</dbReference>
<sequence>MGQRSRGPSSKLPRTNQRQGVRHGVAPSVWPQAGENAQTQERGAAQAGGLSVPEAQATGLTPAQALRTWRTQLTALEQSEVAGYAALYFAGRPGCRRAAAAASRATEPTCGWDDERGDYQAAAGDHLAFRYEVIAKIGCGSFGLVLRCHDHKTGGAVAVKIIRSRKRFHQQGLIEVKLLDHLRKQDAEGRWHIVRMHEHFHFRNHLCIVFELLSVNLYELIKGNGFRGFGLATIKRFAVQLLGALLYMAQQRVVHCDLKPENILLVEPNKARIKVIDFGSSCFEDERLYTYIQSRFYRSPEVLLGLPYGPAIDVWSMACILAELLTGFPLFPGEHEQEQMQRIVELRGLPPRAMLEHAPRREVFFGAAGLPLAVPPILEAGQGVGYVQNPAEGMQQGGGGGGGESGRRGVHAGGRSLAQALRCEDALFLDFLESCLQWLPGERATAEQAVQHEWLSGRQIT</sequence>
<dbReference type="InterPro" id="IPR050494">
    <property type="entry name" value="Ser_Thr_dual-spec_kinase"/>
</dbReference>
<keyword evidence="7 11" id="KW-0067">ATP-binding</keyword>
<feature type="region of interest" description="Disordered" evidence="13">
    <location>
        <begin position="389"/>
        <end position="411"/>
    </location>
</feature>
<dbReference type="GO" id="GO:0004712">
    <property type="term" value="F:protein serine/threonine/tyrosine kinase activity"/>
    <property type="evidence" value="ECO:0007669"/>
    <property type="project" value="UniProtKB-EC"/>
</dbReference>